<dbReference type="Proteomes" id="UP000236370">
    <property type="component" value="Unassembled WGS sequence"/>
</dbReference>
<dbReference type="SMR" id="A0A2J8K7H2"/>
<proteinExistence type="predicted"/>
<evidence type="ECO:0000313" key="4">
    <source>
        <dbReference type="Proteomes" id="UP000236370"/>
    </source>
</evidence>
<evidence type="ECO:0000313" key="2">
    <source>
        <dbReference type="EMBL" id="PNI30981.1"/>
    </source>
</evidence>
<keyword evidence="1" id="KW-0812">Transmembrane</keyword>
<organism evidence="2 4">
    <name type="scientific">Pan troglodytes</name>
    <name type="common">Chimpanzee</name>
    <dbReference type="NCBI Taxonomy" id="9598"/>
    <lineage>
        <taxon>Eukaryota</taxon>
        <taxon>Metazoa</taxon>
        <taxon>Chordata</taxon>
        <taxon>Craniata</taxon>
        <taxon>Vertebrata</taxon>
        <taxon>Euteleostomi</taxon>
        <taxon>Mammalia</taxon>
        <taxon>Eutheria</taxon>
        <taxon>Euarchontoglires</taxon>
        <taxon>Primates</taxon>
        <taxon>Haplorrhini</taxon>
        <taxon>Catarrhini</taxon>
        <taxon>Hominidae</taxon>
        <taxon>Pan</taxon>
    </lineage>
</organism>
<sequence length="41" mass="4557">MSPESKKLFNIIILGVAFMFMFTAFQTCGNVAVSWNLSSLL</sequence>
<dbReference type="EMBL" id="NBAG03000388">
    <property type="protein sequence ID" value="PNI30981.1"/>
    <property type="molecule type" value="Genomic_DNA"/>
</dbReference>
<reference evidence="2 4" key="1">
    <citation type="submission" date="2017-12" db="EMBL/GenBank/DDBJ databases">
        <title>High-resolution comparative analysis of great ape genomes.</title>
        <authorList>
            <person name="Pollen A."/>
            <person name="Hastie A."/>
            <person name="Hormozdiari F."/>
            <person name="Dougherty M."/>
            <person name="Liu R."/>
            <person name="Chaisson M."/>
            <person name="Hoppe E."/>
            <person name="Hill C."/>
            <person name="Pang A."/>
            <person name="Hillier L."/>
            <person name="Baker C."/>
            <person name="Armstrong J."/>
            <person name="Shendure J."/>
            <person name="Paten B."/>
            <person name="Wilson R."/>
            <person name="Chao H."/>
            <person name="Schneider V."/>
            <person name="Ventura M."/>
            <person name="Kronenberg Z."/>
            <person name="Murali S."/>
            <person name="Gordon D."/>
            <person name="Cantsilieris S."/>
            <person name="Munson K."/>
            <person name="Nelson B."/>
            <person name="Raja A."/>
            <person name="Underwood J."/>
            <person name="Diekhans M."/>
            <person name="Fiddes I."/>
            <person name="Haussler D."/>
            <person name="Eichler E."/>
        </authorList>
    </citation>
    <scope>NUCLEOTIDE SEQUENCE [LARGE SCALE GENOMIC DNA]</scope>
    <source>
        <strain evidence="2">Yerkes chimp pedigree #C0471</strain>
        <tissue evidence="2">Blood</tissue>
    </source>
</reference>
<comment type="caution">
    <text evidence="2">The sequence shown here is derived from an EMBL/GenBank/DDBJ whole genome shotgun (WGS) entry which is preliminary data.</text>
</comment>
<gene>
    <name evidence="2" type="ORF">CK820_G0040918</name>
</gene>
<accession>A0A2J8K7H2</accession>
<keyword evidence="1" id="KW-0472">Membrane</keyword>
<evidence type="ECO:0000256" key="1">
    <source>
        <dbReference type="SAM" id="Phobius"/>
    </source>
</evidence>
<protein>
    <submittedName>
        <fullName evidence="2">MFSD11 isoform 4</fullName>
    </submittedName>
    <submittedName>
        <fullName evidence="3">MFSD11 isoform 5</fullName>
    </submittedName>
</protein>
<feature type="transmembrane region" description="Helical" evidence="1">
    <location>
        <begin position="12"/>
        <end position="35"/>
    </location>
</feature>
<name>A0A2J8K7H2_PANTR</name>
<evidence type="ECO:0000313" key="3">
    <source>
        <dbReference type="EMBL" id="PNI30982.1"/>
    </source>
</evidence>
<keyword evidence="1" id="KW-1133">Transmembrane helix</keyword>
<dbReference type="AlphaFoldDB" id="A0A2J8K7H2"/>
<dbReference type="EMBL" id="NBAG03000388">
    <property type="protein sequence ID" value="PNI30982.1"/>
    <property type="molecule type" value="Genomic_DNA"/>
</dbReference>